<protein>
    <submittedName>
        <fullName evidence="3">Dienelactone hydrolase family protein</fullName>
    </submittedName>
</protein>
<dbReference type="InterPro" id="IPR029058">
    <property type="entry name" value="AB_hydrolase_fold"/>
</dbReference>
<reference evidence="3 4" key="1">
    <citation type="submission" date="2019-08" db="EMBL/GenBank/DDBJ databases">
        <title>Formosa sediminis sp. nov., isolated from marine sediment.</title>
        <authorList>
            <person name="Cao W.R."/>
        </authorList>
    </citation>
    <scope>NUCLEOTIDE SEQUENCE [LARGE SCALE GENOMIC DNA]</scope>
    <source>
        <strain evidence="3 4">1494</strain>
    </source>
</reference>
<accession>A0A5D0G537</accession>
<dbReference type="InterPro" id="IPR050261">
    <property type="entry name" value="FrsA_esterase"/>
</dbReference>
<dbReference type="AlphaFoldDB" id="A0A5D0G537"/>
<evidence type="ECO:0000259" key="2">
    <source>
        <dbReference type="Pfam" id="PF03959"/>
    </source>
</evidence>
<dbReference type="Proteomes" id="UP000324550">
    <property type="component" value="Unassembled WGS sequence"/>
</dbReference>
<dbReference type="PANTHER" id="PTHR22946:SF9">
    <property type="entry name" value="POLYKETIDE TRANSFERASE AF380"/>
    <property type="match status" value="1"/>
</dbReference>
<keyword evidence="1 3" id="KW-0378">Hydrolase</keyword>
<dbReference type="Pfam" id="PF03959">
    <property type="entry name" value="FSH1"/>
    <property type="match status" value="1"/>
</dbReference>
<gene>
    <name evidence="3" type="ORF">FVF61_09410</name>
</gene>
<keyword evidence="4" id="KW-1185">Reference proteome</keyword>
<evidence type="ECO:0000313" key="3">
    <source>
        <dbReference type="EMBL" id="TYA53821.1"/>
    </source>
</evidence>
<dbReference type="GO" id="GO:0052689">
    <property type="term" value="F:carboxylic ester hydrolase activity"/>
    <property type="evidence" value="ECO:0007669"/>
    <property type="project" value="UniProtKB-ARBA"/>
</dbReference>
<dbReference type="SUPFAM" id="SSF53474">
    <property type="entry name" value="alpha/beta-Hydrolases"/>
    <property type="match status" value="1"/>
</dbReference>
<dbReference type="Gene3D" id="3.40.50.1820">
    <property type="entry name" value="alpha/beta hydrolase"/>
    <property type="match status" value="1"/>
</dbReference>
<feature type="domain" description="Serine hydrolase" evidence="2">
    <location>
        <begin position="102"/>
        <end position="294"/>
    </location>
</feature>
<comment type="caution">
    <text evidence="3">The sequence shown here is derived from an EMBL/GenBank/DDBJ whole genome shotgun (WGS) entry which is preliminary data.</text>
</comment>
<dbReference type="InterPro" id="IPR005645">
    <property type="entry name" value="FSH-like_dom"/>
</dbReference>
<evidence type="ECO:0000256" key="1">
    <source>
        <dbReference type="ARBA" id="ARBA00022801"/>
    </source>
</evidence>
<dbReference type="EMBL" id="VSFC01000050">
    <property type="protein sequence ID" value="TYA53821.1"/>
    <property type="molecule type" value="Genomic_DNA"/>
</dbReference>
<sequence>MKYVPTFLLFFIIISQINSQINTNVFNYNEKSINLANIVQSQQIDSVTVFEKITINGFDSKIPFYHFINKRINTKNYIILLHGLGGSKKDWVYPSKPYLEWSENLKTIKDSLISLGYNLIIPDAKYHGERSYELDFRPAEKLPPMLSKNEADAKHFETLMTSTVKDIRIIIDYLQFRFENPDLKFGVIGYSMGGALAILLNATDNRISCIVVCVPPLNHPEKELKEFNWSKQLTKELSDVTPSNYSIFQKSPILLLMGKKDFFYTEKEVSSFFKNVPETKKELIYFDSGHVLPN</sequence>
<name>A0A5D0G537_9FLAO</name>
<evidence type="ECO:0000313" key="4">
    <source>
        <dbReference type="Proteomes" id="UP000324550"/>
    </source>
</evidence>
<organism evidence="3 4">
    <name type="scientific">Formosa maritima</name>
    <dbReference type="NCBI Taxonomy" id="2592046"/>
    <lineage>
        <taxon>Bacteria</taxon>
        <taxon>Pseudomonadati</taxon>
        <taxon>Bacteroidota</taxon>
        <taxon>Flavobacteriia</taxon>
        <taxon>Flavobacteriales</taxon>
        <taxon>Flavobacteriaceae</taxon>
        <taxon>Formosa</taxon>
    </lineage>
</organism>
<dbReference type="PANTHER" id="PTHR22946">
    <property type="entry name" value="DIENELACTONE HYDROLASE DOMAIN-CONTAINING PROTEIN-RELATED"/>
    <property type="match status" value="1"/>
</dbReference>
<proteinExistence type="predicted"/>